<evidence type="ECO:0008006" key="5">
    <source>
        <dbReference type="Google" id="ProtNLM"/>
    </source>
</evidence>
<feature type="compositionally biased region" description="Polar residues" evidence="2">
    <location>
        <begin position="1"/>
        <end position="21"/>
    </location>
</feature>
<evidence type="ECO:0000313" key="4">
    <source>
        <dbReference type="Proteomes" id="UP000694726"/>
    </source>
</evidence>
<feature type="region of interest" description="Disordered" evidence="2">
    <location>
        <begin position="235"/>
        <end position="257"/>
    </location>
</feature>
<evidence type="ECO:0000256" key="1">
    <source>
        <dbReference type="SAM" id="Coils"/>
    </source>
</evidence>
<name>A0A8D0UBK3_PIG</name>
<keyword evidence="1" id="KW-0175">Coiled coil</keyword>
<accession>A0A8D0UBK3</accession>
<dbReference type="InterPro" id="IPR042961">
    <property type="entry name" value="Spz1"/>
</dbReference>
<feature type="region of interest" description="Disordered" evidence="2">
    <location>
        <begin position="1"/>
        <end position="25"/>
    </location>
</feature>
<dbReference type="Proteomes" id="UP000694726">
    <property type="component" value="Unplaced"/>
</dbReference>
<reference evidence="3" key="1">
    <citation type="submission" date="2025-08" db="UniProtKB">
        <authorList>
            <consortium name="Ensembl"/>
        </authorList>
    </citation>
    <scope>IDENTIFICATION</scope>
</reference>
<dbReference type="AlphaFoldDB" id="A0A8D0UBK3"/>
<feature type="compositionally biased region" description="Polar residues" evidence="2">
    <location>
        <begin position="240"/>
        <end position="249"/>
    </location>
</feature>
<dbReference type="PANTHER" id="PTHR47889:SF1">
    <property type="entry name" value="SPERMATOGENIC LEUCINE ZIPPER PROTEIN 1"/>
    <property type="match status" value="1"/>
</dbReference>
<dbReference type="GO" id="GO:0003700">
    <property type="term" value="F:DNA-binding transcription factor activity"/>
    <property type="evidence" value="ECO:0007669"/>
    <property type="project" value="InterPro"/>
</dbReference>
<evidence type="ECO:0000256" key="2">
    <source>
        <dbReference type="SAM" id="MobiDB-lite"/>
    </source>
</evidence>
<protein>
    <recommendedName>
        <fullName evidence="5">Spermatogenic leucine zipper 1</fullName>
    </recommendedName>
</protein>
<dbReference type="Ensembl" id="ENSSSCT00015095265.1">
    <property type="protein sequence ID" value="ENSSSCP00015039112.1"/>
    <property type="gene ID" value="ENSSSCG00015071070.1"/>
</dbReference>
<proteinExistence type="predicted"/>
<dbReference type="PANTHER" id="PTHR47889">
    <property type="entry name" value="SPERMATOGENIC LEUCINE ZIPPER PROTEIN 1"/>
    <property type="match status" value="1"/>
</dbReference>
<organism evidence="3 4">
    <name type="scientific">Sus scrofa</name>
    <name type="common">Pig</name>
    <dbReference type="NCBI Taxonomy" id="9823"/>
    <lineage>
        <taxon>Eukaryota</taxon>
        <taxon>Metazoa</taxon>
        <taxon>Chordata</taxon>
        <taxon>Craniata</taxon>
        <taxon>Vertebrata</taxon>
        <taxon>Euteleostomi</taxon>
        <taxon>Mammalia</taxon>
        <taxon>Eutheria</taxon>
        <taxon>Laurasiatheria</taxon>
        <taxon>Artiodactyla</taxon>
        <taxon>Suina</taxon>
        <taxon>Suidae</taxon>
        <taxon>Sus</taxon>
    </lineage>
</organism>
<feature type="coiled-coil region" evidence="1">
    <location>
        <begin position="71"/>
        <end position="98"/>
    </location>
</feature>
<feature type="region of interest" description="Disordered" evidence="2">
    <location>
        <begin position="298"/>
        <end position="317"/>
    </location>
</feature>
<sequence>VVISPTTSAEMEVPTPSQTLKPPNLKAESLDPKVVIALFEIGSLPPVSCSPLPSPPNSNHEATEQRIARKFDDLLKEIKDIVQNMTSYEEKVKETKESWEETSISEDVSELKEKIRGLGKINETLLKKLLGSLDLEKENAKKQEMMSEKQNSKDTVQGFAKDLVNCSEEKRGLCETHLSKEKARYELPHVQEENIKLKNSMEQLLQEADHWSMQHTELSELIKSYQKSQKDIKTLENDGAKSQTQPDSETSAKHELEEQVRKLKQDTYSLHLIAALLENECQILEQRVELLKELHHQKEEPLQEEPSQIDCEPNKKEQKLSEAEKVKIYKQNMQRMEGTFQKGDQLYRSLDACHKKKARNNLFNTHLARRALIRKKRPASSLN</sequence>
<evidence type="ECO:0000313" key="3">
    <source>
        <dbReference type="Ensembl" id="ENSSSCP00015039112.1"/>
    </source>
</evidence>